<dbReference type="InterPro" id="IPR037294">
    <property type="entry name" value="ABC_BtuC-like"/>
</dbReference>
<gene>
    <name evidence="9" type="ORF">DD236_02790</name>
</gene>
<evidence type="ECO:0000256" key="4">
    <source>
        <dbReference type="ARBA" id="ARBA00022475"/>
    </source>
</evidence>
<evidence type="ECO:0000256" key="1">
    <source>
        <dbReference type="ARBA" id="ARBA00004651"/>
    </source>
</evidence>
<reference evidence="10" key="1">
    <citation type="submission" date="2018-05" db="EMBL/GenBank/DDBJ databases">
        <authorList>
            <person name="Li Y."/>
        </authorList>
    </citation>
    <scope>NUCLEOTIDE SEQUENCE [LARGE SCALE GENOMIC DNA]</scope>
    <source>
        <strain evidence="10">sk1b4</strain>
    </source>
</reference>
<evidence type="ECO:0000313" key="10">
    <source>
        <dbReference type="Proteomes" id="UP000245283"/>
    </source>
</evidence>
<proteinExistence type="inferred from homology"/>
<comment type="similarity">
    <text evidence="2">Belongs to the binding-protein-dependent transport system permease family. FecCD subfamily.</text>
</comment>
<protein>
    <submittedName>
        <fullName evidence="9">Fe(3+)-siderophore ABC transporter permease</fullName>
    </submittedName>
</protein>
<keyword evidence="10" id="KW-1185">Reference proteome</keyword>
<feature type="transmembrane region" description="Helical" evidence="8">
    <location>
        <begin position="75"/>
        <end position="93"/>
    </location>
</feature>
<evidence type="ECO:0000256" key="6">
    <source>
        <dbReference type="ARBA" id="ARBA00022989"/>
    </source>
</evidence>
<keyword evidence="5 8" id="KW-0812">Transmembrane</keyword>
<feature type="transmembrane region" description="Helical" evidence="8">
    <location>
        <begin position="206"/>
        <end position="230"/>
    </location>
</feature>
<accession>A0A2V1KAI9</accession>
<sequence length="342" mass="35056">MSKQLRVAVGPIHERVERRTVVVALILLFTIVTFSVLSLMSGPMDLGVADVLNAVAGAGEATTEKVVQTVRLPRAITAVAVGMALGASGCIFQSISRNALGSPDIIGFTTGGATGAVIQIVYFNAGGPATSAAAVCAGVITAAVVYWLARADGQTGGYRLVLVGIGVSAFVGALNTLVLARGNIDLAVKARIWLSGSLNARTWDDAYLSALAVIIIIPILIACARSLDVVEMGDEQATQLGARPERIRQIAMFASVILTSAAVATAGPIAFVALASPQLAARLTRGSRVQVVCSALTGAALLLASDLVSVNLPVTIAMPVGLTTGLLGGIYLLWLLTRTKGV</sequence>
<dbReference type="InterPro" id="IPR000522">
    <property type="entry name" value="ABC_transptr_permease_BtuC"/>
</dbReference>
<evidence type="ECO:0000256" key="7">
    <source>
        <dbReference type="ARBA" id="ARBA00023136"/>
    </source>
</evidence>
<feature type="transmembrane region" description="Helical" evidence="8">
    <location>
        <begin position="250"/>
        <end position="275"/>
    </location>
</feature>
<dbReference type="PANTHER" id="PTHR30472:SF24">
    <property type="entry name" value="FERRIC ENTEROBACTIN TRANSPORT SYSTEM PERMEASE PROTEIN FEPG"/>
    <property type="match status" value="1"/>
</dbReference>
<evidence type="ECO:0000256" key="5">
    <source>
        <dbReference type="ARBA" id="ARBA00022692"/>
    </source>
</evidence>
<dbReference type="CDD" id="cd06550">
    <property type="entry name" value="TM_ABC_iron-siderophores_like"/>
    <property type="match status" value="1"/>
</dbReference>
<feature type="transmembrane region" description="Helical" evidence="8">
    <location>
        <begin position="105"/>
        <end position="123"/>
    </location>
</feature>
<feature type="transmembrane region" description="Helical" evidence="8">
    <location>
        <begin position="129"/>
        <end position="148"/>
    </location>
</feature>
<keyword evidence="6 8" id="KW-1133">Transmembrane helix</keyword>
<dbReference type="Gene3D" id="1.10.3470.10">
    <property type="entry name" value="ABC transporter involved in vitamin B12 uptake, BtuC"/>
    <property type="match status" value="1"/>
</dbReference>
<dbReference type="Proteomes" id="UP000245283">
    <property type="component" value="Unassembled WGS sequence"/>
</dbReference>
<dbReference type="SUPFAM" id="SSF81345">
    <property type="entry name" value="ABC transporter involved in vitamin B12 uptake, BtuC"/>
    <property type="match status" value="1"/>
</dbReference>
<dbReference type="AlphaFoldDB" id="A0A2V1KAI9"/>
<comment type="subcellular location">
    <subcellularLocation>
        <location evidence="1">Cell membrane</location>
        <topology evidence="1">Multi-pass membrane protein</topology>
    </subcellularLocation>
</comment>
<feature type="transmembrane region" description="Helical" evidence="8">
    <location>
        <begin position="316"/>
        <end position="336"/>
    </location>
</feature>
<keyword evidence="3" id="KW-0813">Transport</keyword>
<dbReference type="GO" id="GO:0005886">
    <property type="term" value="C:plasma membrane"/>
    <property type="evidence" value="ECO:0007669"/>
    <property type="project" value="UniProtKB-SubCell"/>
</dbReference>
<comment type="caution">
    <text evidence="9">The sequence shown here is derived from an EMBL/GenBank/DDBJ whole genome shotgun (WGS) entry which is preliminary data.</text>
</comment>
<dbReference type="RefSeq" id="WP_109092830.1">
    <property type="nucleotide sequence ID" value="NZ_QETB01000001.1"/>
</dbReference>
<keyword evidence="4" id="KW-1003">Cell membrane</keyword>
<name>A0A2V1KAI9_9ACTO</name>
<evidence type="ECO:0000256" key="8">
    <source>
        <dbReference type="SAM" id="Phobius"/>
    </source>
</evidence>
<keyword evidence="7 8" id="KW-0472">Membrane</keyword>
<evidence type="ECO:0000313" key="9">
    <source>
        <dbReference type="EMBL" id="PWF27330.1"/>
    </source>
</evidence>
<dbReference type="GO" id="GO:0033214">
    <property type="term" value="P:siderophore-iron import into cell"/>
    <property type="evidence" value="ECO:0007669"/>
    <property type="project" value="TreeGrafter"/>
</dbReference>
<dbReference type="OrthoDB" id="4455417at2"/>
<dbReference type="EMBL" id="QETB01000001">
    <property type="protein sequence ID" value="PWF27330.1"/>
    <property type="molecule type" value="Genomic_DNA"/>
</dbReference>
<dbReference type="Pfam" id="PF01032">
    <property type="entry name" value="FecCD"/>
    <property type="match status" value="1"/>
</dbReference>
<feature type="transmembrane region" description="Helical" evidence="8">
    <location>
        <begin position="21"/>
        <end position="40"/>
    </location>
</feature>
<feature type="transmembrane region" description="Helical" evidence="8">
    <location>
        <begin position="160"/>
        <end position="180"/>
    </location>
</feature>
<organism evidence="9 10">
    <name type="scientific">Ancrocorticia populi</name>
    <dbReference type="NCBI Taxonomy" id="2175228"/>
    <lineage>
        <taxon>Bacteria</taxon>
        <taxon>Bacillati</taxon>
        <taxon>Actinomycetota</taxon>
        <taxon>Actinomycetes</taxon>
        <taxon>Actinomycetales</taxon>
        <taxon>Actinomycetaceae</taxon>
        <taxon>Ancrocorticia</taxon>
    </lineage>
</organism>
<evidence type="ECO:0000256" key="2">
    <source>
        <dbReference type="ARBA" id="ARBA00007935"/>
    </source>
</evidence>
<dbReference type="GO" id="GO:0022857">
    <property type="term" value="F:transmembrane transporter activity"/>
    <property type="evidence" value="ECO:0007669"/>
    <property type="project" value="InterPro"/>
</dbReference>
<evidence type="ECO:0000256" key="3">
    <source>
        <dbReference type="ARBA" id="ARBA00022448"/>
    </source>
</evidence>
<dbReference type="PANTHER" id="PTHR30472">
    <property type="entry name" value="FERRIC ENTEROBACTIN TRANSPORT SYSTEM PERMEASE PROTEIN"/>
    <property type="match status" value="1"/>
</dbReference>